<accession>A0A846YRU2</accession>
<dbReference type="RefSeq" id="WP_062979952.1">
    <property type="nucleotide sequence ID" value="NZ_JAAXOT010000022.1"/>
</dbReference>
<evidence type="ECO:0000313" key="1">
    <source>
        <dbReference type="EMBL" id="NKY60391.1"/>
    </source>
</evidence>
<gene>
    <name evidence="1" type="ORF">HGA15_30500</name>
</gene>
<protein>
    <submittedName>
        <fullName evidence="1">Uncharacterized protein</fullName>
    </submittedName>
</protein>
<organism evidence="1 2">
    <name type="scientific">Nocardia flavorosea</name>
    <dbReference type="NCBI Taxonomy" id="53429"/>
    <lineage>
        <taxon>Bacteria</taxon>
        <taxon>Bacillati</taxon>
        <taxon>Actinomycetota</taxon>
        <taxon>Actinomycetes</taxon>
        <taxon>Mycobacteriales</taxon>
        <taxon>Nocardiaceae</taxon>
        <taxon>Nocardia</taxon>
    </lineage>
</organism>
<reference evidence="1 2" key="1">
    <citation type="submission" date="2020-04" db="EMBL/GenBank/DDBJ databases">
        <title>MicrobeNet Type strains.</title>
        <authorList>
            <person name="Nicholson A.C."/>
        </authorList>
    </citation>
    <scope>NUCLEOTIDE SEQUENCE [LARGE SCALE GENOMIC DNA]</scope>
    <source>
        <strain evidence="1 2">JCM 3332</strain>
    </source>
</reference>
<comment type="caution">
    <text evidence="1">The sequence shown here is derived from an EMBL/GenBank/DDBJ whole genome shotgun (WGS) entry which is preliminary data.</text>
</comment>
<sequence>MIDLNLIAEGKKLLEAATDGPWEVVEEIDGTRAGRKTVIKAGDTGFCKRIVTVDQTRMHHEPAEPNIELIAWAVNNLSLLLEQLEGAHITLGRLQQAVQQDYAAIAAKQQRDAARIAELEAQLGHA</sequence>
<proteinExistence type="predicted"/>
<name>A0A846YRU2_9NOCA</name>
<dbReference type="AlphaFoldDB" id="A0A846YRU2"/>
<keyword evidence="2" id="KW-1185">Reference proteome</keyword>
<dbReference type="EMBL" id="JAAXOT010000022">
    <property type="protein sequence ID" value="NKY60391.1"/>
    <property type="molecule type" value="Genomic_DNA"/>
</dbReference>
<evidence type="ECO:0000313" key="2">
    <source>
        <dbReference type="Proteomes" id="UP000570678"/>
    </source>
</evidence>
<dbReference type="Proteomes" id="UP000570678">
    <property type="component" value="Unassembled WGS sequence"/>
</dbReference>